<sequence>MDMPVPDEHRQRRAFRECSMHQCPALLCWINNVSTFQ</sequence>
<name>A0A0K0GQ34_XANOP</name>
<dbReference type="EMBL" id="CP000967">
    <property type="protein sequence ID" value="ACD61220.1"/>
    <property type="molecule type" value="Genomic_DNA"/>
</dbReference>
<dbReference type="HOGENOM" id="CLU_3350510_0_0_6"/>
<proteinExistence type="predicted"/>
<dbReference type="Proteomes" id="UP000001740">
    <property type="component" value="Chromosome"/>
</dbReference>
<organism evidence="1 2">
    <name type="scientific">Xanthomonas oryzae pv. oryzae (strain PXO99A)</name>
    <dbReference type="NCBI Taxonomy" id="360094"/>
    <lineage>
        <taxon>Bacteria</taxon>
        <taxon>Pseudomonadati</taxon>
        <taxon>Pseudomonadota</taxon>
        <taxon>Gammaproteobacteria</taxon>
        <taxon>Lysobacterales</taxon>
        <taxon>Lysobacteraceae</taxon>
        <taxon>Xanthomonas</taxon>
    </lineage>
</organism>
<reference evidence="1 2" key="1">
    <citation type="journal article" date="2008" name="BMC Genomics">
        <title>Genome sequence and rapid evolution of the rice pathogen Xanthomonas oryzae pv. oryzae PXO99A.</title>
        <authorList>
            <person name="Salzberg S.L."/>
            <person name="Sommer D.D."/>
            <person name="Schatz M.C."/>
            <person name="Phillippy A.M."/>
            <person name="Rabinowicz P.D."/>
            <person name="Tsuge S."/>
            <person name="Furutani A."/>
            <person name="Ochiai H."/>
            <person name="Delcher A.L."/>
            <person name="Kelley D."/>
            <person name="Madupu R."/>
            <person name="Puiu D."/>
            <person name="Radune D."/>
            <person name="Shumway M."/>
            <person name="Trapnell C."/>
            <person name="Aparna G."/>
            <person name="Jha G."/>
            <person name="Pandey A."/>
            <person name="Patil P.B."/>
            <person name="Ishihara H."/>
            <person name="Meyer D.F."/>
            <person name="Szurek B."/>
            <person name="Verdier V."/>
            <person name="Koebnik R."/>
            <person name="Dow J.M."/>
            <person name="Ryan R.P."/>
            <person name="Hirata H."/>
            <person name="Tsuyumu S."/>
            <person name="Won Lee S."/>
            <person name="Seo Y.S."/>
            <person name="Sriariyanum M."/>
            <person name="Ronald P.C."/>
            <person name="Sonti R.V."/>
            <person name="Van Sluys M.A."/>
            <person name="Leach J.E."/>
            <person name="White F.F."/>
            <person name="Bogdanove A.J."/>
        </authorList>
    </citation>
    <scope>NUCLEOTIDE SEQUENCE [LARGE SCALE GENOMIC DNA]</scope>
    <source>
        <strain evidence="1 2">PXO99A</strain>
    </source>
</reference>
<evidence type="ECO:0000313" key="1">
    <source>
        <dbReference type="EMBL" id="ACD61220.1"/>
    </source>
</evidence>
<dbReference type="KEGG" id="xop:PXO_05767"/>
<protein>
    <submittedName>
        <fullName evidence="1">Uncharacterized protein</fullName>
    </submittedName>
</protein>
<accession>A0A0K0GQ34</accession>
<gene>
    <name evidence="1" type="ordered locus">PXO_05767</name>
</gene>
<dbReference type="AlphaFoldDB" id="A0A0K0GQ34"/>
<evidence type="ECO:0000313" key="2">
    <source>
        <dbReference type="Proteomes" id="UP000001740"/>
    </source>
</evidence>